<sequence length="406" mass="44374">MIQYYRFSSWKKDAVLVPSERWNVPGIDTLCSGDALTFSASEPTSILATASFSFGSMKLPTNGELILGNNVQFGSSVRINGCTENRQLSYSSVPDEWYDIENWQVPSVPGDHLLLDEKLVPCQSDGVIFEPFSTFMVQGLAAVKQIEVAQQTISNAPEFFDYKQNAKSGEYQFQHLDLKFSPSCPVSGCPCHPAEMGPVLDNLCEKVNCTSPSELPCSSGKTRKQNFPGIDSLETETSGKTGALTGGAIFGIIFAIIFAAVAGFFVFTRKDQLFIRRGDFSNPVHSDGAVNLSEMGDTGNRMSEASSAGKKRAPPPPTTLTSTPAETIMTLQTEQYKQVDGKFGTSADGVINVNFEEFDEEENSDEDGDEYSPEEKTGKTKTSEEEEDQKVEPPENSDQLLDILSE</sequence>
<accession>A0ABN7T027</accession>
<feature type="transmembrane region" description="Helical" evidence="11">
    <location>
        <begin position="243"/>
        <end position="267"/>
    </location>
</feature>
<evidence type="ECO:0000256" key="1">
    <source>
        <dbReference type="ARBA" id="ARBA00004251"/>
    </source>
</evidence>
<protein>
    <recommendedName>
        <fullName evidence="2">Protein amnionless</fullName>
    </recommendedName>
</protein>
<dbReference type="Proteomes" id="UP001158576">
    <property type="component" value="Chromosome 2"/>
</dbReference>
<feature type="compositionally biased region" description="Basic and acidic residues" evidence="10">
    <location>
        <begin position="373"/>
        <end position="383"/>
    </location>
</feature>
<keyword evidence="6" id="KW-0732">Signal</keyword>
<gene>
    <name evidence="12" type="ORF">OKIOD_LOCUS12736</name>
</gene>
<keyword evidence="3" id="KW-0813">Transport</keyword>
<evidence type="ECO:0000256" key="10">
    <source>
        <dbReference type="SAM" id="MobiDB-lite"/>
    </source>
</evidence>
<evidence type="ECO:0000256" key="2">
    <source>
        <dbReference type="ARBA" id="ARBA00021200"/>
    </source>
</evidence>
<feature type="region of interest" description="Disordered" evidence="10">
    <location>
        <begin position="285"/>
        <end position="326"/>
    </location>
</feature>
<dbReference type="PANTHER" id="PTHR14995">
    <property type="entry name" value="AMNIONLESS"/>
    <property type="match status" value="1"/>
</dbReference>
<name>A0ABN7T027_OIKDI</name>
<comment type="subcellular location">
    <subcellularLocation>
        <location evidence="1">Cell membrane</location>
        <topology evidence="1">Single-pass type I membrane protein</topology>
    </subcellularLocation>
</comment>
<keyword evidence="13" id="KW-1185">Reference proteome</keyword>
<feature type="region of interest" description="Disordered" evidence="10">
    <location>
        <begin position="214"/>
        <end position="238"/>
    </location>
</feature>
<evidence type="ECO:0000256" key="4">
    <source>
        <dbReference type="ARBA" id="ARBA00022475"/>
    </source>
</evidence>
<dbReference type="InterPro" id="IPR026112">
    <property type="entry name" value="AMN"/>
</dbReference>
<reference evidence="12 13" key="1">
    <citation type="submission" date="2021-04" db="EMBL/GenBank/DDBJ databases">
        <authorList>
            <person name="Bliznina A."/>
        </authorList>
    </citation>
    <scope>NUCLEOTIDE SEQUENCE [LARGE SCALE GENOMIC DNA]</scope>
</reference>
<dbReference type="Pfam" id="PF14828">
    <property type="entry name" value="Amnionless"/>
    <property type="match status" value="1"/>
</dbReference>
<keyword evidence="7" id="KW-0653">Protein transport</keyword>
<keyword evidence="5 11" id="KW-0812">Transmembrane</keyword>
<evidence type="ECO:0000256" key="6">
    <source>
        <dbReference type="ARBA" id="ARBA00022729"/>
    </source>
</evidence>
<evidence type="ECO:0000256" key="11">
    <source>
        <dbReference type="SAM" id="Phobius"/>
    </source>
</evidence>
<proteinExistence type="predicted"/>
<evidence type="ECO:0000313" key="13">
    <source>
        <dbReference type="Proteomes" id="UP001158576"/>
    </source>
</evidence>
<feature type="compositionally biased region" description="Acidic residues" evidence="10">
    <location>
        <begin position="356"/>
        <end position="372"/>
    </location>
</feature>
<evidence type="ECO:0000256" key="3">
    <source>
        <dbReference type="ARBA" id="ARBA00022448"/>
    </source>
</evidence>
<keyword evidence="9 11" id="KW-0472">Membrane</keyword>
<evidence type="ECO:0000256" key="7">
    <source>
        <dbReference type="ARBA" id="ARBA00022927"/>
    </source>
</evidence>
<evidence type="ECO:0000256" key="5">
    <source>
        <dbReference type="ARBA" id="ARBA00022692"/>
    </source>
</evidence>
<evidence type="ECO:0000256" key="8">
    <source>
        <dbReference type="ARBA" id="ARBA00022989"/>
    </source>
</evidence>
<dbReference type="EMBL" id="OU015567">
    <property type="protein sequence ID" value="CAG5109435.1"/>
    <property type="molecule type" value="Genomic_DNA"/>
</dbReference>
<dbReference type="PANTHER" id="PTHR14995:SF2">
    <property type="entry name" value="PROTEIN AMNIONLESS"/>
    <property type="match status" value="1"/>
</dbReference>
<organism evidence="12 13">
    <name type="scientific">Oikopleura dioica</name>
    <name type="common">Tunicate</name>
    <dbReference type="NCBI Taxonomy" id="34765"/>
    <lineage>
        <taxon>Eukaryota</taxon>
        <taxon>Metazoa</taxon>
        <taxon>Chordata</taxon>
        <taxon>Tunicata</taxon>
        <taxon>Appendicularia</taxon>
        <taxon>Copelata</taxon>
        <taxon>Oikopleuridae</taxon>
        <taxon>Oikopleura</taxon>
    </lineage>
</organism>
<feature type="region of interest" description="Disordered" evidence="10">
    <location>
        <begin position="351"/>
        <end position="406"/>
    </location>
</feature>
<keyword evidence="8 11" id="KW-1133">Transmembrane helix</keyword>
<evidence type="ECO:0000313" key="12">
    <source>
        <dbReference type="EMBL" id="CAG5109435.1"/>
    </source>
</evidence>
<evidence type="ECO:0000256" key="9">
    <source>
        <dbReference type="ARBA" id="ARBA00023136"/>
    </source>
</evidence>
<keyword evidence="4" id="KW-1003">Cell membrane</keyword>